<comment type="similarity">
    <text evidence="1">Belongs to the glycosyltransferase 10 family.</text>
</comment>
<dbReference type="AlphaFoldDB" id="A0A1H6LIH2"/>
<dbReference type="Proteomes" id="UP000176204">
    <property type="component" value="Chromosome I"/>
</dbReference>
<accession>A0A1H6LIH2</accession>
<feature type="domain" description="Polysaccharide pyruvyl transferase" evidence="6">
    <location>
        <begin position="437"/>
        <end position="677"/>
    </location>
</feature>
<keyword evidence="9" id="KW-1185">Reference proteome</keyword>
<dbReference type="SUPFAM" id="SSF53756">
    <property type="entry name" value="UDP-Glycosyltransferase/glycogen phosphorylase"/>
    <property type="match status" value="1"/>
</dbReference>
<evidence type="ECO:0000313" key="8">
    <source>
        <dbReference type="EMBL" id="SEH88340.1"/>
    </source>
</evidence>
<protein>
    <submittedName>
        <fullName evidence="8">Polysaccharide pyruvyl transferase</fullName>
    </submittedName>
</protein>
<dbReference type="EMBL" id="LT629973">
    <property type="protein sequence ID" value="SEH88340.1"/>
    <property type="molecule type" value="Genomic_DNA"/>
</dbReference>
<proteinExistence type="inferred from homology"/>
<organism evidence="8 9">
    <name type="scientific">Akkermansia glycaniphila</name>
    <dbReference type="NCBI Taxonomy" id="1679444"/>
    <lineage>
        <taxon>Bacteria</taxon>
        <taxon>Pseudomonadati</taxon>
        <taxon>Verrucomicrobiota</taxon>
        <taxon>Verrucomicrobiia</taxon>
        <taxon>Verrucomicrobiales</taxon>
        <taxon>Akkermansiaceae</taxon>
        <taxon>Akkermansia</taxon>
    </lineage>
</organism>
<evidence type="ECO:0000256" key="4">
    <source>
        <dbReference type="SAM" id="MobiDB-lite"/>
    </source>
</evidence>
<evidence type="ECO:0000259" key="7">
    <source>
        <dbReference type="Pfam" id="PF18025"/>
    </source>
</evidence>
<dbReference type="GO" id="GO:0008417">
    <property type="term" value="F:fucosyltransferase activity"/>
    <property type="evidence" value="ECO:0007669"/>
    <property type="project" value="InterPro"/>
</dbReference>
<dbReference type="InterPro" id="IPR041058">
    <property type="entry name" value="FucT_N"/>
</dbReference>
<dbReference type="PANTHER" id="PTHR11929:SF194">
    <property type="entry name" value="ALPHA-(1,3)-FUCOSYLTRANSFERASE 10"/>
    <property type="match status" value="1"/>
</dbReference>
<dbReference type="Pfam" id="PF00852">
    <property type="entry name" value="Glyco_transf_10"/>
    <property type="match status" value="1"/>
</dbReference>
<dbReference type="PANTHER" id="PTHR11929">
    <property type="entry name" value="ALPHA- 1,3 -FUCOSYLTRANSFERASE"/>
    <property type="match status" value="1"/>
</dbReference>
<dbReference type="RefSeq" id="WP_067771608.1">
    <property type="nucleotide sequence ID" value="NZ_LIGX01000001.1"/>
</dbReference>
<dbReference type="InterPro" id="IPR001503">
    <property type="entry name" value="Glyco_trans_10"/>
</dbReference>
<evidence type="ECO:0000259" key="6">
    <source>
        <dbReference type="Pfam" id="PF04230"/>
    </source>
</evidence>
<reference evidence="9" key="1">
    <citation type="submission" date="2016-09" db="EMBL/GenBank/DDBJ databases">
        <authorList>
            <person name="Koehorst J."/>
        </authorList>
    </citation>
    <scope>NUCLEOTIDE SEQUENCE [LARGE SCALE GENOMIC DNA]</scope>
</reference>
<dbReference type="InterPro" id="IPR007345">
    <property type="entry name" value="Polysacch_pyruvyl_Trfase"/>
</dbReference>
<dbReference type="Pfam" id="PF18025">
    <property type="entry name" value="FucT_N"/>
    <property type="match status" value="1"/>
</dbReference>
<evidence type="ECO:0000313" key="9">
    <source>
        <dbReference type="Proteomes" id="UP000176204"/>
    </source>
</evidence>
<feature type="domain" description="Alpha-(1,3)-fucosyltransferase FucT N-terminal" evidence="7">
    <location>
        <begin position="9"/>
        <end position="103"/>
    </location>
</feature>
<keyword evidence="3 8" id="KW-0808">Transferase</keyword>
<dbReference type="InterPro" id="IPR055270">
    <property type="entry name" value="Glyco_tran_10_C"/>
</dbReference>
<evidence type="ECO:0000259" key="5">
    <source>
        <dbReference type="Pfam" id="PF00852"/>
    </source>
</evidence>
<dbReference type="GO" id="GO:0016020">
    <property type="term" value="C:membrane"/>
    <property type="evidence" value="ECO:0007669"/>
    <property type="project" value="InterPro"/>
</dbReference>
<name>A0A1H6LIH2_9BACT</name>
<dbReference type="InterPro" id="IPR038577">
    <property type="entry name" value="GT10-like_C_sf"/>
</dbReference>
<dbReference type="STRING" id="1679444.PYTT_1437"/>
<feature type="region of interest" description="Disordered" evidence="4">
    <location>
        <begin position="395"/>
        <end position="414"/>
    </location>
</feature>
<sequence>MKTNLIKRVAFADFWQGFDPHDNLFQHLLHERFNIAVVNDMAQADFLIYSVFGNKHRNFPGPRLFYTAESVMPRWNECDGAITFLRDDAPLPGPHLRLPNWVVNYDIFHARTVERQSLQPDDILQRHTKFCNFIYSNPHAQERICFFKHLSRYKRIDSAGKVLNNTGTLIGNAFDFTKHYKFSIAFENVASRGYVTEKIMRAFSSGSLPIYWGDPDIALDINPRRFIHARDFGSPEELSDYIAEVDRDDRLYLSYFREPLFLPGQHDFDAYLNALETFIRQTLDQGIVRHQHPQHDNRQPSAHGYPAMPSFDDGKPWKRLPAEQKPHTPAHPEERLVDCIHPQWRDTLKILHGKAERLSPPHDTADVFDIKDDSFSLKWNRWGTERFVKSGTAYRLQPEQKQATPAHPKEPDNRIARINAPSRPPLVYLFGTPYHSNLGDQAQTECILHLLRDNLPAHGVILSTLRNSTPGLLAAIRRKIRPEDLLLCHSGYHMTDLYNEQSIYLKLAELFPDHPLRILPQTIYYKNPRVADKTAAILNNHPDCTLFCRDEHSFRTAQHLFHRCRLLLYPDLVTAMIGRTELPPHARKGVLFCMRNDKETKHPADRILSIRREIDRISTTSATDTTINHTGSYTIAHRTELLHETISRFSHYQTVVTDRYHGIIFSLIANTPVIVLPSRDHKLTSGLQWFPAPFRQHIHLAETPDQIPALIRTILRQGPLPPLPDYFATRYHDHFMEYLTPTAPNHIRKQPHMHENS</sequence>
<evidence type="ECO:0000256" key="3">
    <source>
        <dbReference type="ARBA" id="ARBA00022679"/>
    </source>
</evidence>
<feature type="region of interest" description="Disordered" evidence="4">
    <location>
        <begin position="291"/>
        <end position="313"/>
    </location>
</feature>
<evidence type="ECO:0000256" key="1">
    <source>
        <dbReference type="ARBA" id="ARBA00008919"/>
    </source>
</evidence>
<evidence type="ECO:0000256" key="2">
    <source>
        <dbReference type="ARBA" id="ARBA00022676"/>
    </source>
</evidence>
<keyword evidence="2" id="KW-0328">Glycosyltransferase</keyword>
<dbReference type="Gene3D" id="3.40.50.11660">
    <property type="entry name" value="Glycosyl transferase family 10, C-terminal domain"/>
    <property type="match status" value="1"/>
</dbReference>
<dbReference type="KEGG" id="agl:PYTT_1437"/>
<gene>
    <name evidence="8" type="ORF">PYTT_1437</name>
</gene>
<dbReference type="Pfam" id="PF04230">
    <property type="entry name" value="PS_pyruv_trans"/>
    <property type="match status" value="1"/>
</dbReference>
<feature type="domain" description="Fucosyltransferase C-terminal" evidence="5">
    <location>
        <begin position="126"/>
        <end position="257"/>
    </location>
</feature>